<evidence type="ECO:0000313" key="1">
    <source>
        <dbReference type="EMBL" id="SFF39387.1"/>
    </source>
</evidence>
<dbReference type="Proteomes" id="UP000199645">
    <property type="component" value="Unassembled WGS sequence"/>
</dbReference>
<dbReference type="EMBL" id="FONV01000009">
    <property type="protein sequence ID" value="SFF39387.1"/>
    <property type="molecule type" value="Genomic_DNA"/>
</dbReference>
<organism evidence="1 2">
    <name type="scientific">Actinoplanes philippinensis</name>
    <dbReference type="NCBI Taxonomy" id="35752"/>
    <lineage>
        <taxon>Bacteria</taxon>
        <taxon>Bacillati</taxon>
        <taxon>Actinomycetota</taxon>
        <taxon>Actinomycetes</taxon>
        <taxon>Micromonosporales</taxon>
        <taxon>Micromonosporaceae</taxon>
        <taxon>Actinoplanes</taxon>
    </lineage>
</organism>
<dbReference type="AlphaFoldDB" id="A0A1I2IE71"/>
<reference evidence="1 2" key="1">
    <citation type="submission" date="2016-10" db="EMBL/GenBank/DDBJ databases">
        <authorList>
            <person name="de Groot N.N."/>
        </authorList>
    </citation>
    <scope>NUCLEOTIDE SEQUENCE [LARGE SCALE GENOMIC DNA]</scope>
    <source>
        <strain evidence="1 2">DSM 43019</strain>
    </source>
</reference>
<evidence type="ECO:0000313" key="2">
    <source>
        <dbReference type="Proteomes" id="UP000199645"/>
    </source>
</evidence>
<proteinExistence type="predicted"/>
<accession>A0A1I2IE71</accession>
<dbReference type="STRING" id="35752.SAMN05421541_109506"/>
<sequence>MLDDAVVGDLVAWIRSGGPGVAELPAVLELSVITPPALSDR</sequence>
<protein>
    <submittedName>
        <fullName evidence="1">Uncharacterized protein</fullName>
    </submittedName>
</protein>
<name>A0A1I2IE71_9ACTN</name>
<gene>
    <name evidence="1" type="ORF">SAMN05421541_109506</name>
</gene>
<keyword evidence="2" id="KW-1185">Reference proteome</keyword>